<dbReference type="AlphaFoldDB" id="A0A9P9DMQ4"/>
<gene>
    <name evidence="1" type="ORF">EDB81DRAFT_891267</name>
</gene>
<keyword evidence="2" id="KW-1185">Reference proteome</keyword>
<protein>
    <submittedName>
        <fullName evidence="1">Uncharacterized protein</fullName>
    </submittedName>
</protein>
<evidence type="ECO:0000313" key="1">
    <source>
        <dbReference type="EMBL" id="KAH7121709.1"/>
    </source>
</evidence>
<name>A0A9P9DMQ4_9HYPO</name>
<proteinExistence type="predicted"/>
<sequence>MRVEGFQQGLRKWALGMPKDPEQWAFGGLETTSDGSFPDAEPVGPLQAGAERVAAFGARNIPHVLKAVKSSAFGKVVNGVWHH</sequence>
<evidence type="ECO:0000313" key="2">
    <source>
        <dbReference type="Proteomes" id="UP000738349"/>
    </source>
</evidence>
<dbReference type="OrthoDB" id="823504at2759"/>
<dbReference type="Proteomes" id="UP000738349">
    <property type="component" value="Unassembled WGS sequence"/>
</dbReference>
<accession>A0A9P9DMQ4</accession>
<organism evidence="1 2">
    <name type="scientific">Dactylonectria macrodidyma</name>
    <dbReference type="NCBI Taxonomy" id="307937"/>
    <lineage>
        <taxon>Eukaryota</taxon>
        <taxon>Fungi</taxon>
        <taxon>Dikarya</taxon>
        <taxon>Ascomycota</taxon>
        <taxon>Pezizomycotina</taxon>
        <taxon>Sordariomycetes</taxon>
        <taxon>Hypocreomycetidae</taxon>
        <taxon>Hypocreales</taxon>
        <taxon>Nectriaceae</taxon>
        <taxon>Dactylonectria</taxon>
    </lineage>
</organism>
<reference evidence="1" key="1">
    <citation type="journal article" date="2021" name="Nat. Commun.">
        <title>Genetic determinants of endophytism in the Arabidopsis root mycobiome.</title>
        <authorList>
            <person name="Mesny F."/>
            <person name="Miyauchi S."/>
            <person name="Thiergart T."/>
            <person name="Pickel B."/>
            <person name="Atanasova L."/>
            <person name="Karlsson M."/>
            <person name="Huettel B."/>
            <person name="Barry K.W."/>
            <person name="Haridas S."/>
            <person name="Chen C."/>
            <person name="Bauer D."/>
            <person name="Andreopoulos W."/>
            <person name="Pangilinan J."/>
            <person name="LaButti K."/>
            <person name="Riley R."/>
            <person name="Lipzen A."/>
            <person name="Clum A."/>
            <person name="Drula E."/>
            <person name="Henrissat B."/>
            <person name="Kohler A."/>
            <person name="Grigoriev I.V."/>
            <person name="Martin F.M."/>
            <person name="Hacquard S."/>
        </authorList>
    </citation>
    <scope>NUCLEOTIDE SEQUENCE</scope>
    <source>
        <strain evidence="1">MPI-CAGE-AT-0147</strain>
    </source>
</reference>
<comment type="caution">
    <text evidence="1">The sequence shown here is derived from an EMBL/GenBank/DDBJ whole genome shotgun (WGS) entry which is preliminary data.</text>
</comment>
<dbReference type="EMBL" id="JAGMUV010000024">
    <property type="protein sequence ID" value="KAH7121709.1"/>
    <property type="molecule type" value="Genomic_DNA"/>
</dbReference>